<dbReference type="Proteomes" id="UP001595798">
    <property type="component" value="Unassembled WGS sequence"/>
</dbReference>
<sequence length="348" mass="39156">MKARHYGALMLALASGLLLSACSDDDNPVKGLLSDEPEPVIWRFALEEIGGSVQDAWAQEFRRRIEVLSDGQIQVEVYPYGSIGTSPQLTRLVTDGRVHLAFASPGHVADDIPEAGVFLLPFLFPENDGANRKVLADNELRELLQAGWQDAGLQLLDLVPEGWMIWTANRALDTPDDFSGLRMRTMTAPQQAEVFRAWGADPVHLPYSEVYDALQLGQVDGQSNPAFAIAEMNFHEVQSVMTAPKATRFVASVVSNRDWYRNLDEEHRQWVDAARSGMPEFIDEIQRDYNRRRLQQLRESGRITLEQLTDEQRARFLEASLPAREAYRARAGERGERILQRVQALSGP</sequence>
<proteinExistence type="predicted"/>
<dbReference type="EMBL" id="JBHSDI010000007">
    <property type="protein sequence ID" value="MFC4258246.1"/>
    <property type="molecule type" value="Genomic_DNA"/>
</dbReference>
<gene>
    <name evidence="3" type="primary">dctP</name>
    <name evidence="3" type="ORF">ACFOZ5_04265</name>
</gene>
<protein>
    <submittedName>
        <fullName evidence="3">TRAP transporter substrate-binding protein DctP</fullName>
    </submittedName>
</protein>
<evidence type="ECO:0000313" key="3">
    <source>
        <dbReference type="EMBL" id="MFC4258246.1"/>
    </source>
</evidence>
<dbReference type="PANTHER" id="PTHR33376:SF4">
    <property type="entry name" value="SIALIC ACID-BINDING PERIPLASMIC PROTEIN SIAP"/>
    <property type="match status" value="1"/>
</dbReference>
<keyword evidence="4" id="KW-1185">Reference proteome</keyword>
<dbReference type="PANTHER" id="PTHR33376">
    <property type="match status" value="1"/>
</dbReference>
<organism evidence="3 4">
    <name type="scientific">Marinobacter lacisalsi</name>
    <dbReference type="NCBI Taxonomy" id="475979"/>
    <lineage>
        <taxon>Bacteria</taxon>
        <taxon>Pseudomonadati</taxon>
        <taxon>Pseudomonadota</taxon>
        <taxon>Gammaproteobacteria</taxon>
        <taxon>Pseudomonadales</taxon>
        <taxon>Marinobacteraceae</taxon>
        <taxon>Marinobacter</taxon>
    </lineage>
</organism>
<dbReference type="RefSeq" id="WP_379885646.1">
    <property type="nucleotide sequence ID" value="NZ_JBHSDI010000007.1"/>
</dbReference>
<dbReference type="Pfam" id="PF03480">
    <property type="entry name" value="DctP"/>
    <property type="match status" value="1"/>
</dbReference>
<evidence type="ECO:0000256" key="1">
    <source>
        <dbReference type="ARBA" id="ARBA00022729"/>
    </source>
</evidence>
<evidence type="ECO:0000256" key="2">
    <source>
        <dbReference type="SAM" id="SignalP"/>
    </source>
</evidence>
<dbReference type="Gene3D" id="3.40.190.170">
    <property type="entry name" value="Bacterial extracellular solute-binding protein, family 7"/>
    <property type="match status" value="1"/>
</dbReference>
<evidence type="ECO:0000313" key="4">
    <source>
        <dbReference type="Proteomes" id="UP001595798"/>
    </source>
</evidence>
<dbReference type="InterPro" id="IPR018389">
    <property type="entry name" value="DctP_fam"/>
</dbReference>
<feature type="signal peptide" evidence="2">
    <location>
        <begin position="1"/>
        <end position="20"/>
    </location>
</feature>
<reference evidence="4" key="1">
    <citation type="journal article" date="2019" name="Int. J. Syst. Evol. Microbiol.">
        <title>The Global Catalogue of Microorganisms (GCM) 10K type strain sequencing project: providing services to taxonomists for standard genome sequencing and annotation.</title>
        <authorList>
            <consortium name="The Broad Institute Genomics Platform"/>
            <consortium name="The Broad Institute Genome Sequencing Center for Infectious Disease"/>
            <person name="Wu L."/>
            <person name="Ma J."/>
        </authorList>
    </citation>
    <scope>NUCLEOTIDE SEQUENCE [LARGE SCALE GENOMIC DNA]</scope>
    <source>
        <strain evidence="4">CECT 7297</strain>
    </source>
</reference>
<dbReference type="InterPro" id="IPR038404">
    <property type="entry name" value="TRAP_DctP_sf"/>
</dbReference>
<dbReference type="NCBIfam" id="NF037995">
    <property type="entry name" value="TRAP_S1"/>
    <property type="match status" value="1"/>
</dbReference>
<feature type="chain" id="PRO_5046359559" evidence="2">
    <location>
        <begin position="21"/>
        <end position="348"/>
    </location>
</feature>
<dbReference type="PROSITE" id="PS51257">
    <property type="entry name" value="PROKAR_LIPOPROTEIN"/>
    <property type="match status" value="1"/>
</dbReference>
<keyword evidence="1 2" id="KW-0732">Signal</keyword>
<accession>A0ABV8QD33</accession>
<name>A0ABV8QD33_9GAMM</name>
<comment type="caution">
    <text evidence="3">The sequence shown here is derived from an EMBL/GenBank/DDBJ whole genome shotgun (WGS) entry which is preliminary data.</text>
</comment>